<protein>
    <recommendedName>
        <fullName evidence="1">Integrase catalytic domain-containing protein</fullName>
    </recommendedName>
</protein>
<accession>A0A1S4C5B8</accession>
<proteinExistence type="predicted"/>
<dbReference type="InterPro" id="IPR050951">
    <property type="entry name" value="Retrovirus_Pol_polyprotein"/>
</dbReference>
<dbReference type="OrthoDB" id="1934939at2759"/>
<reference evidence="2" key="1">
    <citation type="submission" date="2025-08" db="UniProtKB">
        <authorList>
            <consortium name="RefSeq"/>
        </authorList>
    </citation>
    <scope>IDENTIFICATION</scope>
</reference>
<evidence type="ECO:0000313" key="2">
    <source>
        <dbReference type="RefSeq" id="XP_016496392.1"/>
    </source>
</evidence>
<gene>
    <name evidence="2" type="primary">LOC107815338</name>
</gene>
<evidence type="ECO:0000259" key="1">
    <source>
        <dbReference type="PROSITE" id="PS50994"/>
    </source>
</evidence>
<dbReference type="Gene3D" id="3.30.420.10">
    <property type="entry name" value="Ribonuclease H-like superfamily/Ribonuclease H"/>
    <property type="match status" value="1"/>
</dbReference>
<sequence length="315" mass="36316">MRAVPKVRTYDTSSGRTPPLCYLSMAIHQMGMDIVGPLPAGQGKTRFLLVLTDYFSKWVEAGAFAQIGEQEVITFIWRNIICRFGIPKEIRCDNGPQFTGKKMIEFFEKWRIKRILSMPYHPAGNGQAESSNKTILNILNKKLEDAKGLWSELLPEVLWAYRTTPKTSTGEMPYSLVYGTDAMIHVEVGEPSLRYSNESGPNIDENRRQDLEEAEERRDMAYVRMVAKKQQAERYYNKKAKLRPLKVEDYVLKAKTQATKDPNEGSFIQPRHLEHRCLHLIITVRPTKYEGLLPKLLPQIRQSPCPFQHEPIHRP</sequence>
<dbReference type="InterPro" id="IPR012337">
    <property type="entry name" value="RNaseH-like_sf"/>
</dbReference>
<dbReference type="PROSITE" id="PS50994">
    <property type="entry name" value="INTEGRASE"/>
    <property type="match status" value="1"/>
</dbReference>
<dbReference type="GO" id="GO:0003676">
    <property type="term" value="F:nucleic acid binding"/>
    <property type="evidence" value="ECO:0007669"/>
    <property type="project" value="InterPro"/>
</dbReference>
<dbReference type="InterPro" id="IPR036397">
    <property type="entry name" value="RNaseH_sf"/>
</dbReference>
<dbReference type="InterPro" id="IPR001584">
    <property type="entry name" value="Integrase_cat-core"/>
</dbReference>
<dbReference type="SMR" id="A0A1S4C5B8"/>
<dbReference type="AlphaFoldDB" id="A0A1S4C5B8"/>
<dbReference type="GO" id="GO:0015074">
    <property type="term" value="P:DNA integration"/>
    <property type="evidence" value="ECO:0007669"/>
    <property type="project" value="InterPro"/>
</dbReference>
<dbReference type="KEGG" id="nta:107815338"/>
<dbReference type="RefSeq" id="XP_016496392.1">
    <property type="nucleotide sequence ID" value="XM_016640906.1"/>
</dbReference>
<dbReference type="PANTHER" id="PTHR37984">
    <property type="entry name" value="PROTEIN CBG26694"/>
    <property type="match status" value="1"/>
</dbReference>
<dbReference type="Pfam" id="PF00665">
    <property type="entry name" value="rve"/>
    <property type="match status" value="1"/>
</dbReference>
<dbReference type="PaxDb" id="4097-A0A1S4C5B8"/>
<dbReference type="SUPFAM" id="SSF53098">
    <property type="entry name" value="Ribonuclease H-like"/>
    <property type="match status" value="1"/>
</dbReference>
<feature type="domain" description="Integrase catalytic" evidence="1">
    <location>
        <begin position="14"/>
        <end position="181"/>
    </location>
</feature>
<organism evidence="2">
    <name type="scientific">Nicotiana tabacum</name>
    <name type="common">Common tobacco</name>
    <dbReference type="NCBI Taxonomy" id="4097"/>
    <lineage>
        <taxon>Eukaryota</taxon>
        <taxon>Viridiplantae</taxon>
        <taxon>Streptophyta</taxon>
        <taxon>Embryophyta</taxon>
        <taxon>Tracheophyta</taxon>
        <taxon>Spermatophyta</taxon>
        <taxon>Magnoliopsida</taxon>
        <taxon>eudicotyledons</taxon>
        <taxon>Gunneridae</taxon>
        <taxon>Pentapetalae</taxon>
        <taxon>asterids</taxon>
        <taxon>lamiids</taxon>
        <taxon>Solanales</taxon>
        <taxon>Solanaceae</taxon>
        <taxon>Nicotianoideae</taxon>
        <taxon>Nicotianeae</taxon>
        <taxon>Nicotiana</taxon>
    </lineage>
</organism>
<dbReference type="PANTHER" id="PTHR37984:SF5">
    <property type="entry name" value="PROTEIN NYNRIN-LIKE"/>
    <property type="match status" value="1"/>
</dbReference>
<dbReference type="OMA" id="GCIANAY"/>
<name>A0A1S4C5B8_TOBAC</name>